<evidence type="ECO:0000256" key="6">
    <source>
        <dbReference type="ARBA" id="ARBA00022914"/>
    </source>
</evidence>
<dbReference type="PRINTS" id="PR01699">
    <property type="entry name" value="ORGNOHGLYASE"/>
</dbReference>
<keyword evidence="5" id="KW-0475">Mercuric resistance</keyword>
<evidence type="ECO:0000256" key="1">
    <source>
        <dbReference type="ARBA" id="ARBA00000165"/>
    </source>
</evidence>
<evidence type="ECO:0000256" key="8">
    <source>
        <dbReference type="ARBA" id="ARBA00025326"/>
    </source>
</evidence>
<dbReference type="OrthoDB" id="7185309at2"/>
<evidence type="ECO:0000313" key="10">
    <source>
        <dbReference type="EMBL" id="PXY25384.1"/>
    </source>
</evidence>
<dbReference type="NCBIfam" id="NF033555">
    <property type="entry name" value="lyase_MerB"/>
    <property type="match status" value="1"/>
</dbReference>
<dbReference type="Proteomes" id="UP000249915">
    <property type="component" value="Unassembled WGS sequence"/>
</dbReference>
<dbReference type="AlphaFoldDB" id="A0A2V4AXI6"/>
<keyword evidence="7 10" id="KW-0456">Lyase</keyword>
<evidence type="ECO:0000256" key="2">
    <source>
        <dbReference type="ARBA" id="ARBA00009443"/>
    </source>
</evidence>
<accession>A0A2V4AXI6</accession>
<proteinExistence type="inferred from homology"/>
<dbReference type="InterPro" id="IPR024259">
    <property type="entry name" value="MerB_HTH_dom"/>
</dbReference>
<reference evidence="10 11" key="1">
    <citation type="submission" date="2016-07" db="EMBL/GenBank/DDBJ databases">
        <title>Draft genome sequence of Prauserella muralis DSM 45305, isolated from a mould-covered wall in an indoor environment.</title>
        <authorList>
            <person name="Ruckert C."/>
            <person name="Albersmeier A."/>
            <person name="Jiang C.-L."/>
            <person name="Jiang Y."/>
            <person name="Kalinowski J."/>
            <person name="Schneider O."/>
            <person name="Winkler A."/>
            <person name="Zotchev S.B."/>
        </authorList>
    </citation>
    <scope>NUCLEOTIDE SEQUENCE [LARGE SCALE GENOMIC DNA]</scope>
    <source>
        <strain evidence="10 11">DSM 45305</strain>
    </source>
</reference>
<dbReference type="GO" id="GO:0046689">
    <property type="term" value="P:response to mercury ion"/>
    <property type="evidence" value="ECO:0007669"/>
    <property type="project" value="UniProtKB-KW"/>
</dbReference>
<dbReference type="SUPFAM" id="SSF160387">
    <property type="entry name" value="NosL/MerB-like"/>
    <property type="match status" value="1"/>
</dbReference>
<name>A0A2V4AXI6_9PSEU</name>
<dbReference type="RefSeq" id="WP_112282513.1">
    <property type="nucleotide sequence ID" value="NZ_MASW01000003.1"/>
</dbReference>
<protein>
    <recommendedName>
        <fullName evidence="4">Alkylmercury lyase</fullName>
        <ecNumber evidence="3">4.99.1.2</ecNumber>
    </recommendedName>
    <alternativeName>
        <fullName evidence="9">Organomercurial lyase</fullName>
    </alternativeName>
</protein>
<dbReference type="EC" id="4.99.1.2" evidence="3"/>
<keyword evidence="11" id="KW-1185">Reference proteome</keyword>
<organism evidence="10 11">
    <name type="scientific">Prauserella muralis</name>
    <dbReference type="NCBI Taxonomy" id="588067"/>
    <lineage>
        <taxon>Bacteria</taxon>
        <taxon>Bacillati</taxon>
        <taxon>Actinomycetota</taxon>
        <taxon>Actinomycetes</taxon>
        <taxon>Pseudonocardiales</taxon>
        <taxon>Pseudonocardiaceae</taxon>
        <taxon>Prauserella</taxon>
    </lineage>
</organism>
<comment type="caution">
    <text evidence="10">The sequence shown here is derived from an EMBL/GenBank/DDBJ whole genome shotgun (WGS) entry which is preliminary data.</text>
</comment>
<dbReference type="InterPro" id="IPR053717">
    <property type="entry name" value="MerB_lyase_sf"/>
</dbReference>
<comment type="function">
    <text evidence="8">Cleaves the carbon-mercury bond of organomercurials such as phenylmercuric acetate. One product is Hg(2+), which is subsequently detoxified by the mercuric reductase.</text>
</comment>
<comment type="catalytic activity">
    <reaction evidence="1">
        <text>an alkylmercury + H(+) = an alkane + Hg(2+)</text>
        <dbReference type="Rhea" id="RHEA:18777"/>
        <dbReference type="ChEBI" id="CHEBI:15378"/>
        <dbReference type="ChEBI" id="CHEBI:16793"/>
        <dbReference type="ChEBI" id="CHEBI:18310"/>
        <dbReference type="ChEBI" id="CHEBI:83725"/>
        <dbReference type="EC" id="4.99.1.2"/>
    </reaction>
</comment>
<evidence type="ECO:0000256" key="3">
    <source>
        <dbReference type="ARBA" id="ARBA00013237"/>
    </source>
</evidence>
<dbReference type="PIRSF" id="PIRSF001458">
    <property type="entry name" value="MerB"/>
    <property type="match status" value="1"/>
</dbReference>
<dbReference type="Gene3D" id="3.30.450.410">
    <property type="match status" value="1"/>
</dbReference>
<evidence type="ECO:0000256" key="7">
    <source>
        <dbReference type="ARBA" id="ARBA00023239"/>
    </source>
</evidence>
<comment type="similarity">
    <text evidence="2">Belongs to the MerB family.</text>
</comment>
<gene>
    <name evidence="10" type="ORF">BAY60_18580</name>
</gene>
<dbReference type="InterPro" id="IPR004927">
    <property type="entry name" value="MerB"/>
</dbReference>
<dbReference type="EMBL" id="MASW01000003">
    <property type="protein sequence ID" value="PXY25384.1"/>
    <property type="molecule type" value="Genomic_DNA"/>
</dbReference>
<evidence type="ECO:0000256" key="9">
    <source>
        <dbReference type="ARBA" id="ARBA00031271"/>
    </source>
</evidence>
<sequence length="215" mass="22766">MTTNHFATDLADKLFGTDAATTGTSLMRAALRLLAHGEPITVTQLATAADVSAAAVESAPAAQDIEYDDQRRIVGWGLTLNPTPHRFTVHGHPMYAWCAADTLLFPAIIGTAAQVESPCPTTGTPIRMTVDPVSGVTDLDPATAVISIPSPDELALTRVRATICNPGRFFATADAARDWLAQHPGGTVLPVADAYHQLRPISERVLGESDTHLCC</sequence>
<dbReference type="GO" id="GO:0018836">
    <property type="term" value="F:alkylmercury lyase activity"/>
    <property type="evidence" value="ECO:0007669"/>
    <property type="project" value="UniProtKB-EC"/>
</dbReference>
<dbReference type="InterPro" id="IPR036390">
    <property type="entry name" value="WH_DNA-bd_sf"/>
</dbReference>
<dbReference type="Pfam" id="PF12324">
    <property type="entry name" value="HTH_15"/>
    <property type="match status" value="1"/>
</dbReference>
<dbReference type="SUPFAM" id="SSF46785">
    <property type="entry name" value="Winged helix' DNA-binding domain"/>
    <property type="match status" value="1"/>
</dbReference>
<evidence type="ECO:0000256" key="5">
    <source>
        <dbReference type="ARBA" id="ARBA00022466"/>
    </source>
</evidence>
<keyword evidence="6" id="KW-0476">Mercury</keyword>
<dbReference type="NCBIfam" id="NF009710">
    <property type="entry name" value="PRK13239.1"/>
    <property type="match status" value="1"/>
</dbReference>
<dbReference type="Pfam" id="PF03243">
    <property type="entry name" value="MerB"/>
    <property type="match status" value="1"/>
</dbReference>
<evidence type="ECO:0000313" key="11">
    <source>
        <dbReference type="Proteomes" id="UP000249915"/>
    </source>
</evidence>
<evidence type="ECO:0000256" key="4">
    <source>
        <dbReference type="ARBA" id="ARBA00018180"/>
    </source>
</evidence>